<protein>
    <submittedName>
        <fullName evidence="2">Uncharacterized protein</fullName>
    </submittedName>
</protein>
<gene>
    <name evidence="2" type="ORF">CBR_g39087</name>
</gene>
<evidence type="ECO:0000313" key="2">
    <source>
        <dbReference type="EMBL" id="GBG84711.1"/>
    </source>
</evidence>
<dbReference type="Proteomes" id="UP000265515">
    <property type="component" value="Unassembled WGS sequence"/>
</dbReference>
<evidence type="ECO:0000313" key="3">
    <source>
        <dbReference type="Proteomes" id="UP000265515"/>
    </source>
</evidence>
<evidence type="ECO:0000256" key="1">
    <source>
        <dbReference type="SAM" id="MobiDB-lite"/>
    </source>
</evidence>
<sequence>MKTKDKICQDAEHRAEMKKDLQIQMAIMMQKMQENMAKNWKNIVPLGGTSCTHGSNCGKKEVIYEIEEGSEYDDSGGGSETSSTQEIDERTRKLCLSEKRKRGPEPFSEDSPLLERTSKWTPTRGALKPVKLTRRMMQAKAKSMKTRGSTKRRSSIKTQLSNLKKTPPKKKSLANLTPSSEGALTRLRYMNAAMKELKNLDATELQRICKEEGINYDKKVDALFDIAEHHTVRMFETEVMQEAEVLHISESADHGNTTKQHATADE</sequence>
<reference evidence="2 3" key="1">
    <citation type="journal article" date="2018" name="Cell">
        <title>The Chara Genome: Secondary Complexity and Implications for Plant Terrestrialization.</title>
        <authorList>
            <person name="Nishiyama T."/>
            <person name="Sakayama H."/>
            <person name="Vries J.D."/>
            <person name="Buschmann H."/>
            <person name="Saint-Marcoux D."/>
            <person name="Ullrich K.K."/>
            <person name="Haas F.B."/>
            <person name="Vanderstraeten L."/>
            <person name="Becker D."/>
            <person name="Lang D."/>
            <person name="Vosolsobe S."/>
            <person name="Rombauts S."/>
            <person name="Wilhelmsson P.K.I."/>
            <person name="Janitza P."/>
            <person name="Kern R."/>
            <person name="Heyl A."/>
            <person name="Rumpler F."/>
            <person name="Villalobos L.I.A.C."/>
            <person name="Clay J.M."/>
            <person name="Skokan R."/>
            <person name="Toyoda A."/>
            <person name="Suzuki Y."/>
            <person name="Kagoshima H."/>
            <person name="Schijlen E."/>
            <person name="Tajeshwar N."/>
            <person name="Catarino B."/>
            <person name="Hetherington A.J."/>
            <person name="Saltykova A."/>
            <person name="Bonnot C."/>
            <person name="Breuninger H."/>
            <person name="Symeonidi A."/>
            <person name="Radhakrishnan G.V."/>
            <person name="Van Nieuwerburgh F."/>
            <person name="Deforce D."/>
            <person name="Chang C."/>
            <person name="Karol K.G."/>
            <person name="Hedrich R."/>
            <person name="Ulvskov P."/>
            <person name="Glockner G."/>
            <person name="Delwiche C.F."/>
            <person name="Petrasek J."/>
            <person name="Van de Peer Y."/>
            <person name="Friml J."/>
            <person name="Beilby M."/>
            <person name="Dolan L."/>
            <person name="Kohara Y."/>
            <person name="Sugano S."/>
            <person name="Fujiyama A."/>
            <person name="Delaux P.-M."/>
            <person name="Quint M."/>
            <person name="TheiBen G."/>
            <person name="Hagemann M."/>
            <person name="Harholt J."/>
            <person name="Dunand C."/>
            <person name="Zachgo S."/>
            <person name="Langdale J."/>
            <person name="Maumus F."/>
            <person name="Straeten D.V.D."/>
            <person name="Gould S.B."/>
            <person name="Rensing S.A."/>
        </authorList>
    </citation>
    <scope>NUCLEOTIDE SEQUENCE [LARGE SCALE GENOMIC DNA]</scope>
    <source>
        <strain evidence="2 3">S276</strain>
    </source>
</reference>
<feature type="compositionally biased region" description="Basic and acidic residues" evidence="1">
    <location>
        <begin position="87"/>
        <end position="98"/>
    </location>
</feature>
<organism evidence="2 3">
    <name type="scientific">Chara braunii</name>
    <name type="common">Braun's stonewort</name>
    <dbReference type="NCBI Taxonomy" id="69332"/>
    <lineage>
        <taxon>Eukaryota</taxon>
        <taxon>Viridiplantae</taxon>
        <taxon>Streptophyta</taxon>
        <taxon>Charophyceae</taxon>
        <taxon>Charales</taxon>
        <taxon>Characeae</taxon>
        <taxon>Chara</taxon>
    </lineage>
</organism>
<dbReference type="AlphaFoldDB" id="A0A388LR18"/>
<accession>A0A388LR18</accession>
<proteinExistence type="predicted"/>
<name>A0A388LR18_CHABU</name>
<feature type="compositionally biased region" description="Basic residues" evidence="1">
    <location>
        <begin position="142"/>
        <end position="155"/>
    </location>
</feature>
<keyword evidence="3" id="KW-1185">Reference proteome</keyword>
<feature type="region of interest" description="Disordered" evidence="1">
    <location>
        <begin position="69"/>
        <end position="125"/>
    </location>
</feature>
<dbReference type="EMBL" id="BFEA01000488">
    <property type="protein sequence ID" value="GBG84711.1"/>
    <property type="molecule type" value="Genomic_DNA"/>
</dbReference>
<comment type="caution">
    <text evidence="2">The sequence shown here is derived from an EMBL/GenBank/DDBJ whole genome shotgun (WGS) entry which is preliminary data.</text>
</comment>
<dbReference type="Gramene" id="GBG84711">
    <property type="protein sequence ID" value="GBG84711"/>
    <property type="gene ID" value="CBR_g39087"/>
</dbReference>
<feature type="region of interest" description="Disordered" evidence="1">
    <location>
        <begin position="139"/>
        <end position="179"/>
    </location>
</feature>